<dbReference type="EMBL" id="CDGJ01000015">
    <property type="protein sequence ID" value="CEJ06082.1"/>
    <property type="molecule type" value="Genomic_DNA"/>
</dbReference>
<dbReference type="CDD" id="cd01309">
    <property type="entry name" value="Met_dep_hydrolase_C"/>
    <property type="match status" value="1"/>
</dbReference>
<organism evidence="2">
    <name type="scientific">Acididesulfobacillus acetoxydans</name>
    <dbReference type="NCBI Taxonomy" id="1561005"/>
    <lineage>
        <taxon>Bacteria</taxon>
        <taxon>Bacillati</taxon>
        <taxon>Bacillota</taxon>
        <taxon>Clostridia</taxon>
        <taxon>Eubacteriales</taxon>
        <taxon>Peptococcaceae</taxon>
        <taxon>Acididesulfobacillus</taxon>
    </lineage>
</organism>
<dbReference type="InterPro" id="IPR011059">
    <property type="entry name" value="Metal-dep_hydrolase_composite"/>
</dbReference>
<protein>
    <submittedName>
        <fullName evidence="2 3">Amidohydrolase</fullName>
        <ecNumber evidence="2">3.-.-.-</ecNumber>
        <ecNumber evidence="2">3.5.-.-</ecNumber>
    </submittedName>
</protein>
<dbReference type="Proteomes" id="UP001071230">
    <property type="component" value="Unassembled WGS sequence"/>
</dbReference>
<reference evidence="2" key="2">
    <citation type="submission" date="2020-01" db="EMBL/GenBank/DDBJ databases">
        <authorList>
            <person name="Hornung B."/>
        </authorList>
    </citation>
    <scope>NUCLEOTIDE SEQUENCE</scope>
    <source>
        <strain evidence="2">PacBioINE</strain>
    </source>
</reference>
<dbReference type="PANTHER" id="PTHR43135">
    <property type="entry name" value="ALPHA-D-RIBOSE 1-METHYLPHOSPHONATE 5-TRIPHOSPHATE DIPHOSPHATASE"/>
    <property type="match status" value="1"/>
</dbReference>
<sequence>MSSLVLRDALVVDVTSGRIEEKDIWVREGKLVSAPAPGETAPGGTYIDLGGAYVLPGLIDCHTHLGIIEEATGKIGVDNNEISNPVTPGLRGIDAVNPVDIAFQDAVKSGITTVMSGPGSDNVVGGQSLALKTYGTIIDKMLLRHPVGLKIALGENPITTYGQDKRCPVTRMATAALVRELFLRTQDYMELKARGRIRRREMQLEAVIPVLTGEISLRAHAHRADDIVTAIRIAEEFGIKKLVIEHGTEADIVKEYLKERNIPVAFGPMLTPRIKMELRKRNYGSVVRLAEAGIKVALITDHPYNSIDQLRTIAALAVAEGLSPLEAMRSVTIHPAEILECDHRVGKIEPGLDADLVVFDGPPLDINSKVLLTMIDGTIVYRKPVNSTGARHETAR</sequence>
<reference evidence="3" key="1">
    <citation type="submission" date="2014-11" db="EMBL/GenBank/DDBJ databases">
        <authorList>
            <person name="Hornung B.V."/>
        </authorList>
    </citation>
    <scope>NUCLEOTIDE SEQUENCE</scope>
    <source>
        <strain evidence="3">INE</strain>
    </source>
</reference>
<dbReference type="InterPro" id="IPR032466">
    <property type="entry name" value="Metal_Hydrolase"/>
</dbReference>
<dbReference type="KEGG" id="aacx:DEACI_0959"/>
<dbReference type="RefSeq" id="WP_240983998.1">
    <property type="nucleotide sequence ID" value="NZ_CDGJ01000015.1"/>
</dbReference>
<dbReference type="EMBL" id="LR746496">
    <property type="protein sequence ID" value="CAA7600306.1"/>
    <property type="molecule type" value="Genomic_DNA"/>
</dbReference>
<keyword evidence="2" id="KW-0378">Hydrolase</keyword>
<dbReference type="Pfam" id="PF01979">
    <property type="entry name" value="Amidohydro_1"/>
    <property type="match status" value="1"/>
</dbReference>
<proteinExistence type="predicted"/>
<dbReference type="EC" id="3.5.-.-" evidence="2"/>
<dbReference type="Gene3D" id="3.20.20.140">
    <property type="entry name" value="Metal-dependent hydrolases"/>
    <property type="match status" value="1"/>
</dbReference>
<dbReference type="AlphaFoldDB" id="A0A8S0XAS4"/>
<dbReference type="SUPFAM" id="SSF51556">
    <property type="entry name" value="Metallo-dependent hydrolases"/>
    <property type="match status" value="1"/>
</dbReference>
<evidence type="ECO:0000313" key="2">
    <source>
        <dbReference type="EMBL" id="CAA7600306.1"/>
    </source>
</evidence>
<dbReference type="Gene3D" id="2.30.40.10">
    <property type="entry name" value="Urease, subunit C, domain 1"/>
    <property type="match status" value="1"/>
</dbReference>
<dbReference type="Proteomes" id="UP000836597">
    <property type="component" value="Chromosome"/>
</dbReference>
<dbReference type="PANTHER" id="PTHR43135:SF3">
    <property type="entry name" value="ALPHA-D-RIBOSE 1-METHYLPHOSPHONATE 5-TRIPHOSPHATE DIPHOSPHATASE"/>
    <property type="match status" value="1"/>
</dbReference>
<dbReference type="InterPro" id="IPR051781">
    <property type="entry name" value="Metallo-dep_Hydrolase"/>
</dbReference>
<dbReference type="SUPFAM" id="SSF51338">
    <property type="entry name" value="Composite domain of metallo-dependent hydrolases"/>
    <property type="match status" value="1"/>
</dbReference>
<dbReference type="EC" id="3.-.-.-" evidence="2"/>
<dbReference type="GO" id="GO:0016810">
    <property type="term" value="F:hydrolase activity, acting on carbon-nitrogen (but not peptide) bonds"/>
    <property type="evidence" value="ECO:0007669"/>
    <property type="project" value="InterPro"/>
</dbReference>
<evidence type="ECO:0000259" key="1">
    <source>
        <dbReference type="Pfam" id="PF01979"/>
    </source>
</evidence>
<feature type="domain" description="Amidohydrolase-related" evidence="1">
    <location>
        <begin position="53"/>
        <end position="380"/>
    </location>
</feature>
<accession>A0A8S0XAS4</accession>
<evidence type="ECO:0000313" key="4">
    <source>
        <dbReference type="Proteomes" id="UP001071230"/>
    </source>
</evidence>
<evidence type="ECO:0000313" key="3">
    <source>
        <dbReference type="EMBL" id="CEJ06082.1"/>
    </source>
</evidence>
<name>A0A8S0XAS4_9FIRM</name>
<gene>
    <name evidence="3" type="ORF">DEACI_0528</name>
    <name evidence="2" type="ORF">DEACI_0959</name>
</gene>
<dbReference type="InterPro" id="IPR006680">
    <property type="entry name" value="Amidohydro-rel"/>
</dbReference>
<keyword evidence="4" id="KW-1185">Reference proteome</keyword>